<dbReference type="InterPro" id="IPR011659">
    <property type="entry name" value="WD40"/>
</dbReference>
<dbReference type="PANTHER" id="PTHR36842:SF1">
    <property type="entry name" value="PROTEIN TOLB"/>
    <property type="match status" value="1"/>
</dbReference>
<dbReference type="AlphaFoldDB" id="A0A0N8PRC6"/>
<gene>
    <name evidence="2" type="ORF">SE17_31975</name>
</gene>
<proteinExistence type="inferred from homology"/>
<accession>A0A0N8PRC6</accession>
<reference evidence="2 3" key="1">
    <citation type="submission" date="2015-09" db="EMBL/GenBank/DDBJ databases">
        <title>Draft genome sequence of Kouleothrix aurantiaca JCM 19913.</title>
        <authorList>
            <person name="Hemp J."/>
        </authorList>
    </citation>
    <scope>NUCLEOTIDE SEQUENCE [LARGE SCALE GENOMIC DNA]</scope>
    <source>
        <strain evidence="2 3">COM-B</strain>
    </source>
</reference>
<evidence type="ECO:0000313" key="2">
    <source>
        <dbReference type="EMBL" id="KPV49549.1"/>
    </source>
</evidence>
<dbReference type="EMBL" id="LJCR01001897">
    <property type="protein sequence ID" value="KPV49549.1"/>
    <property type="molecule type" value="Genomic_DNA"/>
</dbReference>
<evidence type="ECO:0000256" key="1">
    <source>
        <dbReference type="ARBA" id="ARBA00009820"/>
    </source>
</evidence>
<organism evidence="2 3">
    <name type="scientific">Kouleothrix aurantiaca</name>
    <dbReference type="NCBI Taxonomy" id="186479"/>
    <lineage>
        <taxon>Bacteria</taxon>
        <taxon>Bacillati</taxon>
        <taxon>Chloroflexota</taxon>
        <taxon>Chloroflexia</taxon>
        <taxon>Chloroflexales</taxon>
        <taxon>Roseiflexineae</taxon>
        <taxon>Roseiflexaceae</taxon>
        <taxon>Kouleothrix</taxon>
    </lineage>
</organism>
<name>A0A0N8PRC6_9CHLR</name>
<dbReference type="SUPFAM" id="SSF82171">
    <property type="entry name" value="DPP6 N-terminal domain-like"/>
    <property type="match status" value="1"/>
</dbReference>
<dbReference type="Gene3D" id="2.120.10.30">
    <property type="entry name" value="TolB, C-terminal domain"/>
    <property type="match status" value="2"/>
</dbReference>
<keyword evidence="3" id="KW-1185">Reference proteome</keyword>
<comment type="similarity">
    <text evidence="1">Belongs to the TolB family.</text>
</comment>
<protein>
    <submittedName>
        <fullName evidence="2">Uncharacterized protein</fullName>
    </submittedName>
</protein>
<sequence length="348" mass="36474">MSLLLLGCSPAPNVSPTLQPALAPSSTAAVPLPTATVQAIVQASPSPVPSSETLPGQLIVVQAGNLWRWRGDQGEQLTSSGDAFQPAISPDGQEIAYARRVTSGSDIVVRSGTEPAPLALTDNTPDPATYGYDRIYASRWAFYPAWSPDGKMLTFASQFGPPAGSPAAEYRMSLYTISAEGARERQAFGSAEGQVGRPAYAPDGKTIVFAFSPVKEEEAPTLYRYTIASDHAAALPGAPQQCYDPAFSPDGKWLAFAQRTASGTDVYALPMEGGAAVQLTAVGFARAPAFSPDGRMLAFLATTAGSNSFDLWVADVQADAAGTLRLGAPRQLTTDMHLDADSGIAWGR</sequence>
<comment type="caution">
    <text evidence="2">The sequence shown here is derived from an EMBL/GenBank/DDBJ whole genome shotgun (WGS) entry which is preliminary data.</text>
</comment>
<dbReference type="Pfam" id="PF07676">
    <property type="entry name" value="PD40"/>
    <property type="match status" value="5"/>
</dbReference>
<dbReference type="PANTHER" id="PTHR36842">
    <property type="entry name" value="PROTEIN TOLB HOMOLOG"/>
    <property type="match status" value="1"/>
</dbReference>
<evidence type="ECO:0000313" key="3">
    <source>
        <dbReference type="Proteomes" id="UP000050509"/>
    </source>
</evidence>
<dbReference type="Proteomes" id="UP000050509">
    <property type="component" value="Unassembled WGS sequence"/>
</dbReference>
<dbReference type="InterPro" id="IPR011042">
    <property type="entry name" value="6-blade_b-propeller_TolB-like"/>
</dbReference>